<sequence>MRKLKQVLGLYSLPKNLSEVFLMKIKDAKLRIFRVRRLMKQFIFIALFSTVAAQAAELPIGIVKLIPNGVEVLSYQVGQLTDDSRRDYLVVVHRPTDTAQQASTRPLLIFTQNIDGTFRLAARNDNVVMQADEGGQCDPFTDSGDSGLAIKDRYFTVQNGVACGDHWTDYITFHYDAKEHNWLFHNEIAQSWHLNPNPGGDALLPDPAHVTKADKKHPITFDAWRPTR</sequence>
<protein>
    <recommendedName>
        <fullName evidence="3">Lipoprotein</fullName>
    </recommendedName>
</protein>
<proteinExistence type="predicted"/>
<name>A0ABU1L304_9BURK</name>
<keyword evidence="2" id="KW-1185">Reference proteome</keyword>
<comment type="caution">
    <text evidence="1">The sequence shown here is derived from an EMBL/GenBank/DDBJ whole genome shotgun (WGS) entry which is preliminary data.</text>
</comment>
<organism evidence="1 2">
    <name type="scientific">Paraburkholderia caledonica</name>
    <dbReference type="NCBI Taxonomy" id="134536"/>
    <lineage>
        <taxon>Bacteria</taxon>
        <taxon>Pseudomonadati</taxon>
        <taxon>Pseudomonadota</taxon>
        <taxon>Betaproteobacteria</taxon>
        <taxon>Burkholderiales</taxon>
        <taxon>Burkholderiaceae</taxon>
        <taxon>Paraburkholderia</taxon>
    </lineage>
</organism>
<evidence type="ECO:0008006" key="3">
    <source>
        <dbReference type="Google" id="ProtNLM"/>
    </source>
</evidence>
<gene>
    <name evidence="1" type="ORF">J2776_004315</name>
</gene>
<reference evidence="1 2" key="1">
    <citation type="submission" date="2023-07" db="EMBL/GenBank/DDBJ databases">
        <title>Sorghum-associated microbial communities from plants grown in Nebraska, USA.</title>
        <authorList>
            <person name="Schachtman D."/>
        </authorList>
    </citation>
    <scope>NUCLEOTIDE SEQUENCE [LARGE SCALE GENOMIC DNA]</scope>
    <source>
        <strain evidence="1 2">DS1039</strain>
    </source>
</reference>
<accession>A0ABU1L304</accession>
<dbReference type="RefSeq" id="WP_310068327.1">
    <property type="nucleotide sequence ID" value="NZ_JAVDQN010000003.1"/>
</dbReference>
<dbReference type="Proteomes" id="UP001185254">
    <property type="component" value="Unassembled WGS sequence"/>
</dbReference>
<evidence type="ECO:0000313" key="1">
    <source>
        <dbReference type="EMBL" id="MDR6377615.1"/>
    </source>
</evidence>
<evidence type="ECO:0000313" key="2">
    <source>
        <dbReference type="Proteomes" id="UP001185254"/>
    </source>
</evidence>
<dbReference type="EMBL" id="JAVDQN010000003">
    <property type="protein sequence ID" value="MDR6377615.1"/>
    <property type="molecule type" value="Genomic_DNA"/>
</dbReference>